<feature type="region of interest" description="Disordered" evidence="1">
    <location>
        <begin position="1"/>
        <end position="37"/>
    </location>
</feature>
<evidence type="ECO:0000313" key="3">
    <source>
        <dbReference type="EMBL" id="OXU16568.1"/>
    </source>
</evidence>
<feature type="transmembrane region" description="Helical" evidence="2">
    <location>
        <begin position="109"/>
        <end position="131"/>
    </location>
</feature>
<comment type="caution">
    <text evidence="3">The sequence shown here is derived from an EMBL/GenBank/DDBJ whole genome shotgun (WGS) entry which is preliminary data.</text>
</comment>
<dbReference type="AlphaFoldDB" id="A0A232EE13"/>
<evidence type="ECO:0000256" key="1">
    <source>
        <dbReference type="SAM" id="MobiDB-lite"/>
    </source>
</evidence>
<name>A0A232EE13_9HYME</name>
<organism evidence="3 4">
    <name type="scientific">Trichomalopsis sarcophagae</name>
    <dbReference type="NCBI Taxonomy" id="543379"/>
    <lineage>
        <taxon>Eukaryota</taxon>
        <taxon>Metazoa</taxon>
        <taxon>Ecdysozoa</taxon>
        <taxon>Arthropoda</taxon>
        <taxon>Hexapoda</taxon>
        <taxon>Insecta</taxon>
        <taxon>Pterygota</taxon>
        <taxon>Neoptera</taxon>
        <taxon>Endopterygota</taxon>
        <taxon>Hymenoptera</taxon>
        <taxon>Apocrita</taxon>
        <taxon>Proctotrupomorpha</taxon>
        <taxon>Chalcidoidea</taxon>
        <taxon>Pteromalidae</taxon>
        <taxon>Pteromalinae</taxon>
        <taxon>Trichomalopsis</taxon>
    </lineage>
</organism>
<keyword evidence="2" id="KW-0472">Membrane</keyword>
<keyword evidence="2" id="KW-0812">Transmembrane</keyword>
<keyword evidence="2" id="KW-1133">Transmembrane helix</keyword>
<gene>
    <name evidence="3" type="ORF">TSAR_006252</name>
</gene>
<reference evidence="3 4" key="1">
    <citation type="journal article" date="2017" name="Curr. Biol.">
        <title>The Evolution of Venom by Co-option of Single-Copy Genes.</title>
        <authorList>
            <person name="Martinson E.O."/>
            <person name="Mrinalini"/>
            <person name="Kelkar Y.D."/>
            <person name="Chang C.H."/>
            <person name="Werren J.H."/>
        </authorList>
    </citation>
    <scope>NUCLEOTIDE SEQUENCE [LARGE SCALE GENOMIC DNA]</scope>
    <source>
        <strain evidence="3 4">Alberta</strain>
        <tissue evidence="3">Whole body</tissue>
    </source>
</reference>
<dbReference type="Proteomes" id="UP000215335">
    <property type="component" value="Unassembled WGS sequence"/>
</dbReference>
<dbReference type="EMBL" id="NNAY01005766">
    <property type="protein sequence ID" value="OXU16568.1"/>
    <property type="molecule type" value="Genomic_DNA"/>
</dbReference>
<protein>
    <submittedName>
        <fullName evidence="3">Uncharacterized protein</fullName>
    </submittedName>
</protein>
<keyword evidence="4" id="KW-1185">Reference proteome</keyword>
<proteinExistence type="predicted"/>
<sequence length="199" mass="23593">MSKRKGGYKSWMDPNFKKSIPRSNNIRTNSEEDKEEITFNENRKAERKMNKTVSYLNERVHKKNTSNGEIILMWGVLSDIMNMISKLFDRDILQISKYKMLNFFPREKIGLHIIFIVLNVNTILVIVQNYLLSLLVFHKHNDNIEDIFDGDVYTRLSQPNNILFDDNKLPPRVRNDNIIILAGLWMNEKSPQLIYFYHL</sequence>
<evidence type="ECO:0000256" key="2">
    <source>
        <dbReference type="SAM" id="Phobius"/>
    </source>
</evidence>
<evidence type="ECO:0000313" key="4">
    <source>
        <dbReference type="Proteomes" id="UP000215335"/>
    </source>
</evidence>
<accession>A0A232EE13</accession>